<dbReference type="AlphaFoldDB" id="A0A7I7TDV7"/>
<gene>
    <name evidence="1" type="ORF">MHEL_47780</name>
</gene>
<evidence type="ECO:0000313" key="1">
    <source>
        <dbReference type="EMBL" id="BBY66535.1"/>
    </source>
</evidence>
<name>A0A7I7TDV7_9MYCO</name>
<accession>A0A7I7TDV7</accession>
<dbReference type="KEGG" id="mhev:MHEL_47780"/>
<organism evidence="1 2">
    <name type="scientific">Mycolicibacterium helvum</name>
    <dbReference type="NCBI Taxonomy" id="1534349"/>
    <lineage>
        <taxon>Bacteria</taxon>
        <taxon>Bacillati</taxon>
        <taxon>Actinomycetota</taxon>
        <taxon>Actinomycetes</taxon>
        <taxon>Mycobacteriales</taxon>
        <taxon>Mycobacteriaceae</taxon>
        <taxon>Mycolicibacterium</taxon>
    </lineage>
</organism>
<sequence>MAGTSLTAAAVPSAASSLSALGGSGALVIPSPAAFVDLLAGARRDFEHMQTSFAQSFSALANNPVGAATAGLTALRAAIVNVEPRASDTPSPGFQLYTIYNLTSAPMTLVNVNIVTPEGAGRSIVRTPPVGTVIDPGGKMTFELAQKRTSILGLFTTTAFRDTDVVLTFKDAVGASVNVRAEYTYWQARPVTGGGGLAICDSARCKVEGDDGDSRRTVFLLGDGDSAIDASTLPIARQQKLVGLCGASQVTCKWADSKVQQGVYGQAEVLGAVVTNNTSVSTTTVVTVTIQKAYSSTIKGAVKGGFDLFSVVKAEVSAEYTRQWTDTYTFSQQVTVPLRANYMGWVEGTVPVDVVTGTLIVQTPGQTIYLRNIKVEVPIAGGQPRLSIQDRALPNTVSV</sequence>
<proteinExistence type="predicted"/>
<protein>
    <submittedName>
        <fullName evidence="1">Uncharacterized protein</fullName>
    </submittedName>
</protein>
<evidence type="ECO:0000313" key="2">
    <source>
        <dbReference type="Proteomes" id="UP000467148"/>
    </source>
</evidence>
<reference evidence="1 2" key="1">
    <citation type="journal article" date="2019" name="Emerg. Microbes Infect.">
        <title>Comprehensive subspecies identification of 175 nontuberculous mycobacteria species based on 7547 genomic profiles.</title>
        <authorList>
            <person name="Matsumoto Y."/>
            <person name="Kinjo T."/>
            <person name="Motooka D."/>
            <person name="Nabeya D."/>
            <person name="Jung N."/>
            <person name="Uechi K."/>
            <person name="Horii T."/>
            <person name="Iida T."/>
            <person name="Fujita J."/>
            <person name="Nakamura S."/>
        </authorList>
    </citation>
    <scope>NUCLEOTIDE SEQUENCE [LARGE SCALE GENOMIC DNA]</scope>
    <source>
        <strain evidence="1 2">JCM 30396</strain>
    </source>
</reference>
<dbReference type="EMBL" id="AP022596">
    <property type="protein sequence ID" value="BBY66535.1"/>
    <property type="molecule type" value="Genomic_DNA"/>
</dbReference>
<keyword evidence="2" id="KW-1185">Reference proteome</keyword>
<dbReference type="Proteomes" id="UP000467148">
    <property type="component" value="Chromosome"/>
</dbReference>